<name>A0ABP3VZU5_CLOSU</name>
<evidence type="ECO:0000313" key="2">
    <source>
        <dbReference type="Proteomes" id="UP001501047"/>
    </source>
</evidence>
<evidence type="ECO:0000313" key="1">
    <source>
        <dbReference type="EMBL" id="GAA0772625.1"/>
    </source>
</evidence>
<protein>
    <submittedName>
        <fullName evidence="1">Uncharacterized protein</fullName>
    </submittedName>
</protein>
<accession>A0ABP3VZU5</accession>
<dbReference type="EMBL" id="BAAACI010000006">
    <property type="protein sequence ID" value="GAA0772625.1"/>
    <property type="molecule type" value="Genomic_DNA"/>
</dbReference>
<keyword evidence="2" id="KW-1185">Reference proteome</keyword>
<dbReference type="Proteomes" id="UP001501047">
    <property type="component" value="Unassembled WGS sequence"/>
</dbReference>
<gene>
    <name evidence="1" type="ORF">GCM10008908_19320</name>
</gene>
<comment type="caution">
    <text evidence="1">The sequence shown here is derived from an EMBL/GenBank/DDBJ whole genome shotgun (WGS) entry which is preliminary data.</text>
</comment>
<reference evidence="2" key="1">
    <citation type="journal article" date="2019" name="Int. J. Syst. Evol. Microbiol.">
        <title>The Global Catalogue of Microorganisms (GCM) 10K type strain sequencing project: providing services to taxonomists for standard genome sequencing and annotation.</title>
        <authorList>
            <consortium name="The Broad Institute Genomics Platform"/>
            <consortium name="The Broad Institute Genome Sequencing Center for Infectious Disease"/>
            <person name="Wu L."/>
            <person name="Ma J."/>
        </authorList>
    </citation>
    <scope>NUCLEOTIDE SEQUENCE [LARGE SCALE GENOMIC DNA]</scope>
    <source>
        <strain evidence="2">JCM 1417</strain>
    </source>
</reference>
<sequence>MSKFCKKICVLGVFVLLCATIIGIPKNGEHPPLLGSISSSVLL</sequence>
<organism evidence="1 2">
    <name type="scientific">Clostridium subterminale</name>
    <dbReference type="NCBI Taxonomy" id="1550"/>
    <lineage>
        <taxon>Bacteria</taxon>
        <taxon>Bacillati</taxon>
        <taxon>Bacillota</taxon>
        <taxon>Clostridia</taxon>
        <taxon>Eubacteriales</taxon>
        <taxon>Clostridiaceae</taxon>
        <taxon>Clostridium</taxon>
    </lineage>
</organism>
<proteinExistence type="predicted"/>
<dbReference type="RefSeq" id="WP_343825911.1">
    <property type="nucleotide sequence ID" value="NZ_BAAACI010000006.1"/>
</dbReference>